<feature type="compositionally biased region" description="Acidic residues" evidence="1">
    <location>
        <begin position="84"/>
        <end position="95"/>
    </location>
</feature>
<dbReference type="EMBL" id="MU842866">
    <property type="protein sequence ID" value="KAK2029279.1"/>
    <property type="molecule type" value="Genomic_DNA"/>
</dbReference>
<reference evidence="2" key="1">
    <citation type="submission" date="2021-06" db="EMBL/GenBank/DDBJ databases">
        <title>Comparative genomics, transcriptomics and evolutionary studies reveal genomic signatures of adaptation to plant cell wall in hemibiotrophic fungi.</title>
        <authorList>
            <consortium name="DOE Joint Genome Institute"/>
            <person name="Baroncelli R."/>
            <person name="Diaz J.F."/>
            <person name="Benocci T."/>
            <person name="Peng M."/>
            <person name="Battaglia E."/>
            <person name="Haridas S."/>
            <person name="Andreopoulos W."/>
            <person name="Labutti K."/>
            <person name="Pangilinan J."/>
            <person name="Floch G.L."/>
            <person name="Makela M.R."/>
            <person name="Henrissat B."/>
            <person name="Grigoriev I.V."/>
            <person name="Crouch J.A."/>
            <person name="De Vries R.P."/>
            <person name="Sukno S.A."/>
            <person name="Thon M.R."/>
        </authorList>
    </citation>
    <scope>NUCLEOTIDE SEQUENCE</scope>
    <source>
        <strain evidence="2">MAFF235873</strain>
    </source>
</reference>
<accession>A0AAD9M1J1</accession>
<dbReference type="Proteomes" id="UP001232148">
    <property type="component" value="Unassembled WGS sequence"/>
</dbReference>
<proteinExistence type="predicted"/>
<feature type="compositionally biased region" description="Basic and acidic residues" evidence="1">
    <location>
        <begin position="172"/>
        <end position="183"/>
    </location>
</feature>
<name>A0AAD9M1J1_9PEZI</name>
<evidence type="ECO:0000256" key="1">
    <source>
        <dbReference type="SAM" id="MobiDB-lite"/>
    </source>
</evidence>
<dbReference type="AlphaFoldDB" id="A0AAD9M1J1"/>
<protein>
    <submittedName>
        <fullName evidence="2">Uncharacterized protein</fullName>
    </submittedName>
</protein>
<sequence>MAAAPARNEAAVRCRCRPGVVPKVGCRVQFQCKCGGSRGTCSKRPAMPGSIHNFVGAAATRPGRHAHALPRGVDQSVNAKSDEGEHDEEDDDDDRDDVVLFDHGCGCSARAFPSQSETGAEDLEVGAAGSVGLVWGVRSSSGVAVRRRMLRSREEKGLWFGNDFRWLSTRNTPERRESGRPEGQECGAGSFTLKGSVAPPPALRLKSTEMREAGRQKKPRQRYHTTHDTQPPAKQGSRAVLRDFGDSPTGGTCVVPEFSTDDIHWLWIIFMDS</sequence>
<feature type="region of interest" description="Disordered" evidence="1">
    <location>
        <begin position="171"/>
        <end position="192"/>
    </location>
</feature>
<evidence type="ECO:0000313" key="3">
    <source>
        <dbReference type="Proteomes" id="UP001232148"/>
    </source>
</evidence>
<feature type="region of interest" description="Disordered" evidence="1">
    <location>
        <begin position="67"/>
        <end position="95"/>
    </location>
</feature>
<feature type="compositionally biased region" description="Basic and acidic residues" evidence="1">
    <location>
        <begin position="206"/>
        <end position="215"/>
    </location>
</feature>
<keyword evidence="3" id="KW-1185">Reference proteome</keyword>
<evidence type="ECO:0000313" key="2">
    <source>
        <dbReference type="EMBL" id="KAK2029279.1"/>
    </source>
</evidence>
<feature type="region of interest" description="Disordered" evidence="1">
    <location>
        <begin position="206"/>
        <end position="238"/>
    </location>
</feature>
<gene>
    <name evidence="2" type="ORF">LX32DRAFT_682613</name>
</gene>
<organism evidence="2 3">
    <name type="scientific">Colletotrichum zoysiae</name>
    <dbReference type="NCBI Taxonomy" id="1216348"/>
    <lineage>
        <taxon>Eukaryota</taxon>
        <taxon>Fungi</taxon>
        <taxon>Dikarya</taxon>
        <taxon>Ascomycota</taxon>
        <taxon>Pezizomycotina</taxon>
        <taxon>Sordariomycetes</taxon>
        <taxon>Hypocreomycetidae</taxon>
        <taxon>Glomerellales</taxon>
        <taxon>Glomerellaceae</taxon>
        <taxon>Colletotrichum</taxon>
        <taxon>Colletotrichum graminicola species complex</taxon>
    </lineage>
</organism>
<comment type="caution">
    <text evidence="2">The sequence shown here is derived from an EMBL/GenBank/DDBJ whole genome shotgun (WGS) entry which is preliminary data.</text>
</comment>